<evidence type="ECO:0000256" key="2">
    <source>
        <dbReference type="SAM" id="SignalP"/>
    </source>
</evidence>
<name>A0A381JCL2_9CLOT</name>
<sequence length="270" mass="31241">MKKKVVISILFMVFSLGLLGCTNSLSKEAINQGKQALENKEYDKALASLDIALDKDSKNQEASTMKSIINDYLASKEYLKQAKVEEAEKALKGINSQYSEYSIKDDINNLKVQIDEEIKNKIIAEQKVVEDDKNKAVTEQKTTEKEKVDVHKNKRELYINKLNNIESGSTDLEEKYLRTTAEMKEAEGKRYERWDKALNEIYTELKLQMSPSDMKQLTEKQIKWISYRDNEAKKYSLEFEGGTMESLTYVSSLGQITKDRCYELVENYMR</sequence>
<dbReference type="PANTHER" id="PTHR39176:SF1">
    <property type="entry name" value="PERIPLASMIC PROTEIN"/>
    <property type="match status" value="1"/>
</dbReference>
<organism evidence="4 5">
    <name type="scientific">Clostridium putrefaciens</name>
    <dbReference type="NCBI Taxonomy" id="99675"/>
    <lineage>
        <taxon>Bacteria</taxon>
        <taxon>Bacillati</taxon>
        <taxon>Bacillota</taxon>
        <taxon>Clostridia</taxon>
        <taxon>Eubacteriales</taxon>
        <taxon>Clostridiaceae</taxon>
        <taxon>Clostridium</taxon>
    </lineage>
</organism>
<dbReference type="RefSeq" id="WP_115642014.1">
    <property type="nucleotide sequence ID" value="NZ_UFWZ01000001.1"/>
</dbReference>
<feature type="domain" description="Lysozyme inhibitor LprI-like N-terminal" evidence="3">
    <location>
        <begin position="178"/>
        <end position="264"/>
    </location>
</feature>
<dbReference type="Proteomes" id="UP000254664">
    <property type="component" value="Unassembled WGS sequence"/>
</dbReference>
<keyword evidence="1" id="KW-0175">Coiled coil</keyword>
<dbReference type="PROSITE" id="PS51257">
    <property type="entry name" value="PROKAR_LIPOPROTEIN"/>
    <property type="match status" value="1"/>
</dbReference>
<dbReference type="InterPro" id="IPR009739">
    <property type="entry name" value="LprI-like_N"/>
</dbReference>
<proteinExistence type="predicted"/>
<evidence type="ECO:0000259" key="3">
    <source>
        <dbReference type="Pfam" id="PF07007"/>
    </source>
</evidence>
<dbReference type="EMBL" id="UFWZ01000001">
    <property type="protein sequence ID" value="SUY48166.1"/>
    <property type="molecule type" value="Genomic_DNA"/>
</dbReference>
<dbReference type="PANTHER" id="PTHR39176">
    <property type="entry name" value="PERIPLASMIC PROTEIN-RELATED"/>
    <property type="match status" value="1"/>
</dbReference>
<dbReference type="Gene3D" id="1.20.1270.180">
    <property type="match status" value="1"/>
</dbReference>
<keyword evidence="5" id="KW-1185">Reference proteome</keyword>
<dbReference type="Pfam" id="PF07007">
    <property type="entry name" value="LprI"/>
    <property type="match status" value="1"/>
</dbReference>
<gene>
    <name evidence="4" type="ORF">NCTC9836_02542</name>
</gene>
<reference evidence="4 5" key="1">
    <citation type="submission" date="2018-06" db="EMBL/GenBank/DDBJ databases">
        <authorList>
            <consortium name="Pathogen Informatics"/>
            <person name="Doyle S."/>
        </authorList>
    </citation>
    <scope>NUCLEOTIDE SEQUENCE [LARGE SCALE GENOMIC DNA]</scope>
    <source>
        <strain evidence="4 5">NCTC9836</strain>
    </source>
</reference>
<accession>A0A381JCL2</accession>
<feature type="signal peptide" evidence="2">
    <location>
        <begin position="1"/>
        <end position="20"/>
    </location>
</feature>
<evidence type="ECO:0000313" key="4">
    <source>
        <dbReference type="EMBL" id="SUY48166.1"/>
    </source>
</evidence>
<dbReference type="OrthoDB" id="2438161at2"/>
<keyword evidence="4" id="KW-0449">Lipoprotein</keyword>
<feature type="coiled-coil region" evidence="1">
    <location>
        <begin position="84"/>
        <end position="127"/>
    </location>
</feature>
<keyword evidence="2" id="KW-0732">Signal</keyword>
<dbReference type="AlphaFoldDB" id="A0A381JCL2"/>
<feature type="chain" id="PRO_5038798012" evidence="2">
    <location>
        <begin position="21"/>
        <end position="270"/>
    </location>
</feature>
<evidence type="ECO:0000313" key="5">
    <source>
        <dbReference type="Proteomes" id="UP000254664"/>
    </source>
</evidence>
<evidence type="ECO:0000256" key="1">
    <source>
        <dbReference type="SAM" id="Coils"/>
    </source>
</evidence>
<protein>
    <submittedName>
        <fullName evidence="4">Putative lipoprotein</fullName>
    </submittedName>
</protein>